<accession>A0A6V1WPB8</accession>
<organism evidence="3">
    <name type="scientific">Heterosigma akashiwo</name>
    <name type="common">Chromophytic alga</name>
    <name type="synonym">Heterosigma carterae</name>
    <dbReference type="NCBI Taxonomy" id="2829"/>
    <lineage>
        <taxon>Eukaryota</taxon>
        <taxon>Sar</taxon>
        <taxon>Stramenopiles</taxon>
        <taxon>Ochrophyta</taxon>
        <taxon>Raphidophyceae</taxon>
        <taxon>Chattonellales</taxon>
        <taxon>Chattonellaceae</taxon>
        <taxon>Heterosigma</taxon>
    </lineage>
</organism>
<sequence>MWFVSTNLTPEEEKELMNQSHIVHQYLQELSPSGEVAQKRRAFWKFVVRAVNVFAVLVLLYVMGVNGYFLFYVKASSTESAILRCYNLVFCLIAVLRELEIPMAVRYFRALGWPFAKLVFYTLIGFLSIQQQATTATGLDFWLQWCALGAIDTVAFLFIFIGVCCAHQVRDTLTEADEEAMASGYGATAEGGSGSIPSVDSVGGKMAWTGEPGDEEASADRASDKHGEPSWMHGQQTHAPLPTHQATDGMYSTQGGQSLASMGVFGPKTVKHDTDPHSNVPSWLENQTVATQMHQSQNNNYAGNHVVNYDGDYVGAQGQSIASMGIFGPNPTHHQSSPTGNSNSSKDDNGNPAWL</sequence>
<dbReference type="EMBL" id="HBIU01057828">
    <property type="protein sequence ID" value="CAE0650765.1"/>
    <property type="molecule type" value="Transcribed_RNA"/>
</dbReference>
<name>A0A6V1WPB8_HETAK</name>
<feature type="transmembrane region" description="Helical" evidence="2">
    <location>
        <begin position="111"/>
        <end position="129"/>
    </location>
</feature>
<evidence type="ECO:0000256" key="2">
    <source>
        <dbReference type="SAM" id="Phobius"/>
    </source>
</evidence>
<keyword evidence="2" id="KW-0472">Membrane</keyword>
<protein>
    <submittedName>
        <fullName evidence="3">Uncharacterized protein</fullName>
    </submittedName>
</protein>
<feature type="transmembrane region" description="Helical" evidence="2">
    <location>
        <begin position="46"/>
        <end position="69"/>
    </location>
</feature>
<feature type="compositionally biased region" description="Basic and acidic residues" evidence="1">
    <location>
        <begin position="218"/>
        <end position="228"/>
    </location>
</feature>
<feature type="region of interest" description="Disordered" evidence="1">
    <location>
        <begin position="325"/>
        <end position="355"/>
    </location>
</feature>
<feature type="transmembrane region" description="Helical" evidence="2">
    <location>
        <begin position="141"/>
        <end position="163"/>
    </location>
</feature>
<evidence type="ECO:0000256" key="1">
    <source>
        <dbReference type="SAM" id="MobiDB-lite"/>
    </source>
</evidence>
<gene>
    <name evidence="3" type="ORF">HAKA00212_LOCUS25187</name>
</gene>
<reference evidence="3" key="1">
    <citation type="submission" date="2021-01" db="EMBL/GenBank/DDBJ databases">
        <authorList>
            <person name="Corre E."/>
            <person name="Pelletier E."/>
            <person name="Niang G."/>
            <person name="Scheremetjew M."/>
            <person name="Finn R."/>
            <person name="Kale V."/>
            <person name="Holt S."/>
            <person name="Cochrane G."/>
            <person name="Meng A."/>
            <person name="Brown T."/>
            <person name="Cohen L."/>
        </authorList>
    </citation>
    <scope>NUCLEOTIDE SEQUENCE</scope>
    <source>
        <strain evidence="3">CCMP3107</strain>
    </source>
</reference>
<dbReference type="AlphaFoldDB" id="A0A6V1WPB8"/>
<keyword evidence="2" id="KW-0812">Transmembrane</keyword>
<keyword evidence="2" id="KW-1133">Transmembrane helix</keyword>
<feature type="transmembrane region" description="Helical" evidence="2">
    <location>
        <begin position="81"/>
        <end position="99"/>
    </location>
</feature>
<feature type="region of interest" description="Disordered" evidence="1">
    <location>
        <begin position="208"/>
        <end position="236"/>
    </location>
</feature>
<evidence type="ECO:0000313" key="3">
    <source>
        <dbReference type="EMBL" id="CAE0650765.1"/>
    </source>
</evidence>
<proteinExistence type="predicted"/>